<dbReference type="Gene3D" id="1.10.340.30">
    <property type="entry name" value="Hypothetical protein, domain 2"/>
    <property type="match status" value="1"/>
</dbReference>
<dbReference type="Proteomes" id="UP000001296">
    <property type="component" value="Chromosome"/>
</dbReference>
<keyword evidence="4" id="KW-0479">Metal-binding</keyword>
<keyword evidence="8" id="KW-0411">Iron-sulfur</keyword>
<reference key="1">
    <citation type="submission" date="2009-08" db="EMBL/GenBank/DDBJ databases">
        <title>The genome sequence of Spirochaeta thermophila DSM6192.</title>
        <authorList>
            <person name="Angelov A."/>
            <person name="Mientus M."/>
            <person name="Wittenberg S."/>
            <person name="Lehmann R."/>
            <person name="Liesegang H."/>
            <person name="Daniel R."/>
            <person name="Liebl W."/>
        </authorList>
    </citation>
    <scope>NUCLEOTIDE SEQUENCE</scope>
    <source>
        <strain>DSM 6192</strain>
    </source>
</reference>
<dbReference type="InterPro" id="IPR011257">
    <property type="entry name" value="DNA_glycosylase"/>
</dbReference>
<keyword evidence="9" id="KW-0234">DNA repair</keyword>
<dbReference type="GO" id="GO:0046872">
    <property type="term" value="F:metal ion binding"/>
    <property type="evidence" value="ECO:0007669"/>
    <property type="project" value="UniProtKB-KW"/>
</dbReference>
<comment type="function">
    <text evidence="2">Adenine glycosylase active on G-A mispairs. MutY also corrects error-prone DNA synthesis past GO lesions which are due to the oxidatively damaged form of guanine: 7,8-dihydro-8-oxoguanine (8-oxo-dGTP).</text>
</comment>
<evidence type="ECO:0000256" key="10">
    <source>
        <dbReference type="ARBA" id="ARBA00023295"/>
    </source>
</evidence>
<name>E0RT69_WINT6</name>
<dbReference type="HOGENOM" id="CLU_012862_2_0_12"/>
<accession>E0RT69</accession>
<comment type="cofactor">
    <cofactor evidence="1">
        <name>[4Fe-4S] cluster</name>
        <dbReference type="ChEBI" id="CHEBI:49883"/>
    </cofactor>
</comment>
<dbReference type="InterPro" id="IPR003265">
    <property type="entry name" value="HhH-GPD_domain"/>
</dbReference>
<dbReference type="PANTHER" id="PTHR42944:SF1">
    <property type="entry name" value="ADENINE DNA GLYCOSYLASE"/>
    <property type="match status" value="1"/>
</dbReference>
<sequence length="272" mass="30863">MRLGSAVVRGFQEEVLGFHRREGRDFPWRRTRDPYAIFVSEMMLQQTQTSRVVGKYGEFLARFPSWEVLAGARLGEVLEVWQGLGYNRRARGVWESARIVVERWGGRLPDEPGVLEGLPMVGPYTARAVATFAYGRPCVFVETNIRTVFLDRFFPGREGVRDAEILPLVEETLYRDDVRTWYYALMDLGAAIKARRGNAGRRSAHYRRQGRFEGSVRQVRGAVLRVLVGKGGCGVGDLAREVGREREVVEGVVEALEREGLVVREGERVYVP</sequence>
<dbReference type="PaxDb" id="665571-STHERM_c14250"/>
<dbReference type="SUPFAM" id="SSF48150">
    <property type="entry name" value="DNA-glycosylase"/>
    <property type="match status" value="1"/>
</dbReference>
<keyword evidence="6" id="KW-0378">Hydrolase</keyword>
<evidence type="ECO:0000256" key="9">
    <source>
        <dbReference type="ARBA" id="ARBA00023204"/>
    </source>
</evidence>
<dbReference type="RefSeq" id="WP_013314205.1">
    <property type="nucleotide sequence ID" value="NC_014484.1"/>
</dbReference>
<dbReference type="InterPro" id="IPR044298">
    <property type="entry name" value="MIG/MutY"/>
</dbReference>
<keyword evidence="10" id="KW-0326">Glycosidase</keyword>
<reference evidence="12 13" key="2">
    <citation type="journal article" date="2010" name="J. Bacteriol.">
        <title>Genome sequence of the polysaccharide-degrading, thermophilic anaerobe Spirochaeta thermophila DSM 6192.</title>
        <authorList>
            <person name="Angelov A."/>
            <person name="Liebl S."/>
            <person name="Ballschmiter M."/>
            <person name="Bomeke M."/>
            <person name="Lehmann R."/>
            <person name="Liesegang H."/>
            <person name="Daniel R."/>
            <person name="Liebl W."/>
        </authorList>
    </citation>
    <scope>NUCLEOTIDE SEQUENCE [LARGE SCALE GENOMIC DNA]</scope>
    <source>
        <strain evidence="13">ATCC 49972 / DSM 6192 / RI 19.B1</strain>
    </source>
</reference>
<evidence type="ECO:0000313" key="12">
    <source>
        <dbReference type="EMBL" id="ADN02365.1"/>
    </source>
</evidence>
<proteinExistence type="inferred from homology"/>
<dbReference type="GO" id="GO:0000701">
    <property type="term" value="F:purine-specific mismatch base pair DNA N-glycosylase activity"/>
    <property type="evidence" value="ECO:0007669"/>
    <property type="project" value="TreeGrafter"/>
</dbReference>
<dbReference type="GO" id="GO:0006284">
    <property type="term" value="P:base-excision repair"/>
    <property type="evidence" value="ECO:0007669"/>
    <property type="project" value="InterPro"/>
</dbReference>
<dbReference type="GO" id="GO:0051536">
    <property type="term" value="F:iron-sulfur cluster binding"/>
    <property type="evidence" value="ECO:0007669"/>
    <property type="project" value="UniProtKB-KW"/>
</dbReference>
<dbReference type="InterPro" id="IPR036390">
    <property type="entry name" value="WH_DNA-bd_sf"/>
</dbReference>
<evidence type="ECO:0000256" key="7">
    <source>
        <dbReference type="ARBA" id="ARBA00023004"/>
    </source>
</evidence>
<dbReference type="CDD" id="cd00056">
    <property type="entry name" value="ENDO3c"/>
    <property type="match status" value="1"/>
</dbReference>
<dbReference type="GO" id="GO:0032357">
    <property type="term" value="F:oxidized purine DNA binding"/>
    <property type="evidence" value="ECO:0007669"/>
    <property type="project" value="TreeGrafter"/>
</dbReference>
<evidence type="ECO:0000256" key="1">
    <source>
        <dbReference type="ARBA" id="ARBA00001966"/>
    </source>
</evidence>
<dbReference type="SMART" id="SM00478">
    <property type="entry name" value="ENDO3c"/>
    <property type="match status" value="1"/>
</dbReference>
<dbReference type="InterPro" id="IPR036388">
    <property type="entry name" value="WH-like_DNA-bd_sf"/>
</dbReference>
<dbReference type="Gene3D" id="1.10.1670.10">
    <property type="entry name" value="Helix-hairpin-Helix base-excision DNA repair enzymes (C-terminal)"/>
    <property type="match status" value="1"/>
</dbReference>
<dbReference type="KEGG" id="sta:STHERM_c14250"/>
<dbReference type="Pfam" id="PF00730">
    <property type="entry name" value="HhH-GPD"/>
    <property type="match status" value="1"/>
</dbReference>
<dbReference type="eggNOG" id="COG1194">
    <property type="taxonomic scope" value="Bacteria"/>
</dbReference>
<evidence type="ECO:0000259" key="11">
    <source>
        <dbReference type="SMART" id="SM00478"/>
    </source>
</evidence>
<dbReference type="GO" id="GO:0034039">
    <property type="term" value="F:8-oxo-7,8-dihydroguanine DNA N-glycosylase activity"/>
    <property type="evidence" value="ECO:0007669"/>
    <property type="project" value="TreeGrafter"/>
</dbReference>
<keyword evidence="5" id="KW-0227">DNA damage</keyword>
<dbReference type="PANTHER" id="PTHR42944">
    <property type="entry name" value="ADENINE DNA GLYCOSYLASE"/>
    <property type="match status" value="1"/>
</dbReference>
<organism evidence="12 13">
    <name type="scientific">Winmispira thermophila (strain ATCC 49972 / DSM 6192 / RI 19.B1)</name>
    <name type="common">Spirochaeta thermophila</name>
    <dbReference type="NCBI Taxonomy" id="665571"/>
    <lineage>
        <taxon>Bacteria</taxon>
        <taxon>Pseudomonadati</taxon>
        <taxon>Spirochaetota</taxon>
        <taxon>Spirochaetia</taxon>
        <taxon>Winmispirales</taxon>
        <taxon>Winmispiraceae</taxon>
        <taxon>Winmispira</taxon>
    </lineage>
</organism>
<evidence type="ECO:0000313" key="13">
    <source>
        <dbReference type="Proteomes" id="UP000001296"/>
    </source>
</evidence>
<dbReference type="Gene3D" id="1.10.10.10">
    <property type="entry name" value="Winged helix-like DNA-binding domain superfamily/Winged helix DNA-binding domain"/>
    <property type="match status" value="1"/>
</dbReference>
<dbReference type="EMBL" id="CP001698">
    <property type="protein sequence ID" value="ADN02365.1"/>
    <property type="molecule type" value="Genomic_DNA"/>
</dbReference>
<feature type="domain" description="HhH-GPD" evidence="11">
    <location>
        <begin position="43"/>
        <end position="191"/>
    </location>
</feature>
<dbReference type="AlphaFoldDB" id="E0RT69"/>
<protein>
    <submittedName>
        <fullName evidence="12">Putative A/G-specific adenine glycosylase</fullName>
    </submittedName>
</protein>
<evidence type="ECO:0000256" key="5">
    <source>
        <dbReference type="ARBA" id="ARBA00022763"/>
    </source>
</evidence>
<gene>
    <name evidence="12" type="ordered locus">STHERM_c14250</name>
</gene>
<evidence type="ECO:0000256" key="4">
    <source>
        <dbReference type="ARBA" id="ARBA00022723"/>
    </source>
</evidence>
<comment type="similarity">
    <text evidence="3">Belongs to the Nth/MutY family.</text>
</comment>
<evidence type="ECO:0000256" key="6">
    <source>
        <dbReference type="ARBA" id="ARBA00022801"/>
    </source>
</evidence>
<dbReference type="SUPFAM" id="SSF46785">
    <property type="entry name" value="Winged helix' DNA-binding domain"/>
    <property type="match status" value="1"/>
</dbReference>
<evidence type="ECO:0000256" key="2">
    <source>
        <dbReference type="ARBA" id="ARBA00002933"/>
    </source>
</evidence>
<dbReference type="GO" id="GO:0006298">
    <property type="term" value="P:mismatch repair"/>
    <property type="evidence" value="ECO:0007669"/>
    <property type="project" value="TreeGrafter"/>
</dbReference>
<evidence type="ECO:0000256" key="3">
    <source>
        <dbReference type="ARBA" id="ARBA00008343"/>
    </source>
</evidence>
<dbReference type="InterPro" id="IPR023170">
    <property type="entry name" value="HhH_base_excis_C"/>
</dbReference>
<evidence type="ECO:0000256" key="8">
    <source>
        <dbReference type="ARBA" id="ARBA00023014"/>
    </source>
</evidence>
<keyword evidence="7" id="KW-0408">Iron</keyword>
<dbReference type="GO" id="GO:0035485">
    <property type="term" value="F:adenine/guanine mispair binding"/>
    <property type="evidence" value="ECO:0007669"/>
    <property type="project" value="TreeGrafter"/>
</dbReference>